<feature type="transmembrane region" description="Helical" evidence="1">
    <location>
        <begin position="307"/>
        <end position="324"/>
    </location>
</feature>
<keyword evidence="1" id="KW-0472">Membrane</keyword>
<feature type="transmembrane region" description="Helical" evidence="1">
    <location>
        <begin position="206"/>
        <end position="222"/>
    </location>
</feature>
<feature type="transmembrane region" description="Helical" evidence="1">
    <location>
        <begin position="379"/>
        <end position="398"/>
    </location>
</feature>
<proteinExistence type="predicted"/>
<dbReference type="Proteomes" id="UP000050398">
    <property type="component" value="Unassembled WGS sequence"/>
</dbReference>
<accession>A0A0P6WIR4</accession>
<feature type="transmembrane region" description="Helical" evidence="1">
    <location>
        <begin position="404"/>
        <end position="421"/>
    </location>
</feature>
<gene>
    <name evidence="2" type="ORF">AM506_05210</name>
</gene>
<feature type="transmembrane region" description="Helical" evidence="1">
    <location>
        <begin position="98"/>
        <end position="119"/>
    </location>
</feature>
<reference evidence="2 3" key="1">
    <citation type="submission" date="2015-08" db="EMBL/GenBank/DDBJ databases">
        <title>Draft Genome Sequence of Bacillus vietnamensis UCD-SED5.</title>
        <authorList>
            <person name="Lee R.D."/>
            <person name="Jospin G."/>
            <person name="Lang J.M."/>
            <person name="Coil D.A."/>
            <person name="Eisen J.A."/>
        </authorList>
    </citation>
    <scope>NUCLEOTIDE SEQUENCE [LARGE SCALE GENOMIC DNA]</scope>
    <source>
        <strain evidence="2 3">UCD-SED5</strain>
    </source>
</reference>
<evidence type="ECO:0000313" key="3">
    <source>
        <dbReference type="Proteomes" id="UP000050398"/>
    </source>
</evidence>
<dbReference type="RefSeq" id="WP_060671438.1">
    <property type="nucleotide sequence ID" value="NZ_LIXZ01000003.1"/>
</dbReference>
<evidence type="ECO:0000313" key="2">
    <source>
        <dbReference type="EMBL" id="KPL60526.1"/>
    </source>
</evidence>
<feature type="transmembrane region" description="Helical" evidence="1">
    <location>
        <begin position="234"/>
        <end position="252"/>
    </location>
</feature>
<feature type="transmembrane region" description="Helical" evidence="1">
    <location>
        <begin position="182"/>
        <end position="200"/>
    </location>
</feature>
<feature type="transmembrane region" description="Helical" evidence="1">
    <location>
        <begin position="359"/>
        <end position="374"/>
    </location>
</feature>
<dbReference type="PATRIC" id="fig|218284.4.peg.2155"/>
<name>A0A0P6WIR4_9BACI</name>
<keyword evidence="1" id="KW-1133">Transmembrane helix</keyword>
<dbReference type="EMBL" id="LIXZ01000003">
    <property type="protein sequence ID" value="KPL60526.1"/>
    <property type="molecule type" value="Genomic_DNA"/>
</dbReference>
<feature type="transmembrane region" description="Helical" evidence="1">
    <location>
        <begin position="131"/>
        <end position="152"/>
    </location>
</feature>
<dbReference type="PANTHER" id="PTHR38434">
    <property type="entry name" value="BLL2549 PROTEIN"/>
    <property type="match status" value="1"/>
</dbReference>
<sequence>MEKEELERLEQKINFLEKELYLVKRQLIHAKSENVSPVIQKAEVYAEPEKSVPAESAQPIIEKEPFDFSVERWLPKVFLFVLLIGSIWGFMAASQNGWVSPGLRVLTGGVISVVMYALGERFSRDQRKLSITLLSGSIVLAIITLFSANILYGYIGGLITNLLLILIISVGLWASHKHSSQLILCLIGAGAYLFPFIFAGDERNEWLFYGYELVLFFVLMTFSTLKRYRIAWNIHYYLLYFSLFFFAAFGVGEITLTVLIPFAIQHAYILLLIVLNRDGRVSAEMIPALVTGSFILLGLLNDIYAEIPLFYYVAFAAVYIGVSFIEPKEKKRTKDVLLVLGFLHVLLFLFEWFEYDWRFVLVAIEANALLWLAGRRESYVSLTGSFLLMMFSFLGMMTSASEDFFSVELPIFIFAFTYVYLFSRFNKEDSSFLNVSPTTMKVFLTGLVMFFILRLTEFIVIGWDYTPRTTAFTVAIAALSIGYLIYGESRKDMFYRWVGIIFLALALLKFFLADLVFLDFTIRAMILIPIGVIGLVLSRILYKKE</sequence>
<keyword evidence="1" id="KW-0812">Transmembrane</keyword>
<feature type="transmembrane region" description="Helical" evidence="1">
    <location>
        <begin position="493"/>
        <end position="512"/>
    </location>
</feature>
<evidence type="ECO:0000256" key="1">
    <source>
        <dbReference type="SAM" id="Phobius"/>
    </source>
</evidence>
<dbReference type="OrthoDB" id="1805246at2"/>
<dbReference type="PANTHER" id="PTHR38434:SF1">
    <property type="entry name" value="BLL2549 PROTEIN"/>
    <property type="match status" value="1"/>
</dbReference>
<dbReference type="AlphaFoldDB" id="A0A0P6WIR4"/>
<feature type="transmembrane region" description="Helical" evidence="1">
    <location>
        <begin position="336"/>
        <end position="353"/>
    </location>
</feature>
<feature type="transmembrane region" description="Helical" evidence="1">
    <location>
        <begin position="73"/>
        <end position="92"/>
    </location>
</feature>
<dbReference type="Pfam" id="PF10101">
    <property type="entry name" value="DUF2339"/>
    <property type="match status" value="1"/>
</dbReference>
<feature type="transmembrane region" description="Helical" evidence="1">
    <location>
        <begin position="158"/>
        <end position="175"/>
    </location>
</feature>
<comment type="caution">
    <text evidence="2">The sequence shown here is derived from an EMBL/GenBank/DDBJ whole genome shotgun (WGS) entry which is preliminary data.</text>
</comment>
<protein>
    <recommendedName>
        <fullName evidence="4">DUF2339 domain-containing protein</fullName>
    </recommendedName>
</protein>
<dbReference type="InterPro" id="IPR019286">
    <property type="entry name" value="DUF2339_TM"/>
</dbReference>
<feature type="transmembrane region" description="Helical" evidence="1">
    <location>
        <begin position="524"/>
        <end position="542"/>
    </location>
</feature>
<feature type="transmembrane region" description="Helical" evidence="1">
    <location>
        <begin position="469"/>
        <end position="486"/>
    </location>
</feature>
<evidence type="ECO:0008006" key="4">
    <source>
        <dbReference type="Google" id="ProtNLM"/>
    </source>
</evidence>
<feature type="transmembrane region" description="Helical" evidence="1">
    <location>
        <begin position="442"/>
        <end position="463"/>
    </location>
</feature>
<organism evidence="2 3">
    <name type="scientific">Rossellomorea vietnamensis</name>
    <dbReference type="NCBI Taxonomy" id="218284"/>
    <lineage>
        <taxon>Bacteria</taxon>
        <taxon>Bacillati</taxon>
        <taxon>Bacillota</taxon>
        <taxon>Bacilli</taxon>
        <taxon>Bacillales</taxon>
        <taxon>Bacillaceae</taxon>
        <taxon>Rossellomorea</taxon>
    </lineage>
</organism>